<organism evidence="2">
    <name type="scientific">Cladocopium goreaui</name>
    <dbReference type="NCBI Taxonomy" id="2562237"/>
    <lineage>
        <taxon>Eukaryota</taxon>
        <taxon>Sar</taxon>
        <taxon>Alveolata</taxon>
        <taxon>Dinophyceae</taxon>
        <taxon>Suessiales</taxon>
        <taxon>Symbiodiniaceae</taxon>
        <taxon>Cladocopium</taxon>
    </lineage>
</organism>
<evidence type="ECO:0000256" key="1">
    <source>
        <dbReference type="SAM" id="MobiDB-lite"/>
    </source>
</evidence>
<gene>
    <name evidence="2" type="ORF">C1SCF055_LOCUS23048</name>
</gene>
<feature type="region of interest" description="Disordered" evidence="1">
    <location>
        <begin position="560"/>
        <end position="589"/>
    </location>
</feature>
<evidence type="ECO:0000313" key="3">
    <source>
        <dbReference type="EMBL" id="CAL1149959.1"/>
    </source>
</evidence>
<name>A0A9P1CQQ7_9DINO</name>
<reference evidence="2" key="1">
    <citation type="submission" date="2022-10" db="EMBL/GenBank/DDBJ databases">
        <authorList>
            <person name="Chen Y."/>
            <person name="Dougan E. K."/>
            <person name="Chan C."/>
            <person name="Rhodes N."/>
            <person name="Thang M."/>
        </authorList>
    </citation>
    <scope>NUCLEOTIDE SEQUENCE</scope>
</reference>
<evidence type="ECO:0000313" key="2">
    <source>
        <dbReference type="EMBL" id="CAI3996584.1"/>
    </source>
</evidence>
<dbReference type="OrthoDB" id="10682385at2759"/>
<reference evidence="3" key="2">
    <citation type="submission" date="2024-04" db="EMBL/GenBank/DDBJ databases">
        <authorList>
            <person name="Chen Y."/>
            <person name="Shah S."/>
            <person name="Dougan E. K."/>
            <person name="Thang M."/>
            <person name="Chan C."/>
        </authorList>
    </citation>
    <scope>NUCLEOTIDE SEQUENCE [LARGE SCALE GENOMIC DNA]</scope>
</reference>
<feature type="region of interest" description="Disordered" evidence="1">
    <location>
        <begin position="612"/>
        <end position="647"/>
    </location>
</feature>
<dbReference type="Proteomes" id="UP001152797">
    <property type="component" value="Unassembled WGS sequence"/>
</dbReference>
<proteinExistence type="predicted"/>
<sequence>MTIGESTVDSLPLEFLNLPETSMPSVEEMNTGSHEPMQLPDQKASRIACHEMSADAKPVKSSKVKPQTTENAPSTIAPTCFATHGTYGVLDLGASKTVVGADSVSALIDGLDPSLRERLTRCPCDITFKFGNQGSTFVTTSESRQTDSGPNSDSTAAVGRHRNMSLIARLKNLQQTAEPVIPDMSDQTIESLENLTIEFGQKHKGKKYHEAWTDQEWVQFMVTRYSKSSNPDHQRFLKYVELMIVFHEESQLPITMNPIADRGIVTGHPTVHGHPVPKAKAKAKGQARTMGYNVHMQVPNHLPDLDPADSEWENHSMMYQTEFIPENLVSQSPEFQAMSQRLLHMENALQRVIGHLEHQAQGTSPTLEVITKAGHAWPFQWHTGLMVEASQPTESVPVLVARKIPSEFKRMLQVREIARKAYHSADNCETLRRALLRLAHPEEVDETETPMPPEEITEMQRQIDRMPEQQGDQTEASSEDLPEGVSEGELLLLTCHEPADAVADLSAFDLAWKCELEVDQALAQIITETNASDEVRLASRLIFLPHSFLVNELRKARHLKSAGGQSKTFRREDEATEDAATEHAMTGEGKKFDGSFSIQNWFPQPSRLQTHNTVASTMDPGNSRGAGDRPERQRRSTMTSSGRGDSMLSVPDIFPKFISLQAVAVDPEGQDPMQLEICLGMPVCCYPMGARICLEVGQRSEHSEQEFVITCSKGTGNYMLHKVNEDEVDDPWHGSLSLPNYSQFKDQVNDYDLKCNNHIYLAPCKIKAGDKVLLLEQNQWVNANINESQREALGGVCALLGGFNGYERFSGF</sequence>
<feature type="region of interest" description="Disordered" evidence="1">
    <location>
        <begin position="464"/>
        <end position="483"/>
    </location>
</feature>
<comment type="caution">
    <text evidence="2">The sequence shown here is derived from an EMBL/GenBank/DDBJ whole genome shotgun (WGS) entry which is preliminary data.</text>
</comment>
<dbReference type="EMBL" id="CAMXCT020002223">
    <property type="protein sequence ID" value="CAL1149959.1"/>
    <property type="molecule type" value="Genomic_DNA"/>
</dbReference>
<protein>
    <submittedName>
        <fullName evidence="2">Uncharacterized protein</fullName>
    </submittedName>
</protein>
<dbReference type="EMBL" id="CAMXCT010002223">
    <property type="protein sequence ID" value="CAI3996584.1"/>
    <property type="molecule type" value="Genomic_DNA"/>
</dbReference>
<accession>A0A9P1CQQ7</accession>
<dbReference type="AlphaFoldDB" id="A0A9P1CQQ7"/>
<evidence type="ECO:0000313" key="4">
    <source>
        <dbReference type="Proteomes" id="UP001152797"/>
    </source>
</evidence>
<dbReference type="EMBL" id="CAMXCT030002223">
    <property type="protein sequence ID" value="CAL4783896.1"/>
    <property type="molecule type" value="Genomic_DNA"/>
</dbReference>
<keyword evidence="4" id="KW-1185">Reference proteome</keyword>